<protein>
    <recommendedName>
        <fullName evidence="11">4-hydroxybenzoate polyprenyltransferase</fullName>
        <ecNumber evidence="11">2.5.1.39</ecNumber>
    </recommendedName>
</protein>
<dbReference type="InterPro" id="IPR006371">
    <property type="entry name" value="Polyprenyltransferase_UbiA-li"/>
</dbReference>
<dbReference type="EC" id="2.5.1.39" evidence="11"/>
<evidence type="ECO:0000256" key="7">
    <source>
        <dbReference type="ARBA" id="ARBA00022688"/>
    </source>
</evidence>
<name>A0A652ZZT7_UNCDX</name>
<evidence type="ECO:0000256" key="5">
    <source>
        <dbReference type="ARBA" id="ARBA00022519"/>
    </source>
</evidence>
<organism evidence="13">
    <name type="scientific">Uncultured Desulfatiglans sp</name>
    <dbReference type="NCBI Taxonomy" id="1748965"/>
    <lineage>
        <taxon>Bacteria</taxon>
        <taxon>Pseudomonadati</taxon>
        <taxon>Thermodesulfobacteriota</taxon>
        <taxon>Desulfobacteria</taxon>
        <taxon>Desulfatiglandales</taxon>
        <taxon>Desulfatiglandaceae</taxon>
        <taxon>Desulfatiglans</taxon>
        <taxon>environmental samples</taxon>
    </lineage>
</organism>
<feature type="transmembrane region" description="Helical" evidence="12">
    <location>
        <begin position="157"/>
        <end position="177"/>
    </location>
</feature>
<comment type="similarity">
    <text evidence="3">Belongs to the UbiA prenyltransferase family.</text>
</comment>
<dbReference type="FunFam" id="1.10.357.140:FF:000008">
    <property type="entry name" value="4-hydroxybenzoate octaprenyltransferase"/>
    <property type="match status" value="1"/>
</dbReference>
<keyword evidence="6 13" id="KW-0808">Transferase</keyword>
<keyword evidence="8 12" id="KW-0812">Transmembrane</keyword>
<dbReference type="GO" id="GO:0008412">
    <property type="term" value="F:4-hydroxybenzoate polyprenyltransferase activity"/>
    <property type="evidence" value="ECO:0007669"/>
    <property type="project" value="UniProtKB-EC"/>
</dbReference>
<evidence type="ECO:0000256" key="8">
    <source>
        <dbReference type="ARBA" id="ARBA00022692"/>
    </source>
</evidence>
<evidence type="ECO:0000256" key="9">
    <source>
        <dbReference type="ARBA" id="ARBA00022989"/>
    </source>
</evidence>
<dbReference type="InterPro" id="IPR044878">
    <property type="entry name" value="UbiA_sf"/>
</dbReference>
<gene>
    <name evidence="13" type="ORF">TRIP_B10034</name>
</gene>
<evidence type="ECO:0000256" key="3">
    <source>
        <dbReference type="ARBA" id="ARBA00005985"/>
    </source>
</evidence>
<feature type="transmembrane region" description="Helical" evidence="12">
    <location>
        <begin position="81"/>
        <end position="98"/>
    </location>
</feature>
<dbReference type="InterPro" id="IPR000537">
    <property type="entry name" value="UbiA_prenyltransferase"/>
</dbReference>
<reference evidence="13" key="1">
    <citation type="submission" date="2018-07" db="EMBL/GenBank/DDBJ databases">
        <authorList>
            <consortium name="Genoscope - CEA"/>
            <person name="William W."/>
        </authorList>
    </citation>
    <scope>NUCLEOTIDE SEQUENCE</scope>
    <source>
        <strain evidence="13">IK1</strain>
    </source>
</reference>
<keyword evidence="9 12" id="KW-1133">Transmembrane helix</keyword>
<accession>A0A652ZZT7</accession>
<dbReference type="InterPro" id="IPR039653">
    <property type="entry name" value="Prenyltransferase"/>
</dbReference>
<feature type="transmembrane region" description="Helical" evidence="12">
    <location>
        <begin position="39"/>
        <end position="60"/>
    </location>
</feature>
<keyword evidence="10 12" id="KW-0472">Membrane</keyword>
<dbReference type="GO" id="GO:0005886">
    <property type="term" value="C:plasma membrane"/>
    <property type="evidence" value="ECO:0007669"/>
    <property type="project" value="TreeGrafter"/>
</dbReference>
<feature type="transmembrane region" description="Helical" evidence="12">
    <location>
        <begin position="12"/>
        <end position="33"/>
    </location>
</feature>
<feature type="transmembrane region" description="Helical" evidence="12">
    <location>
        <begin position="211"/>
        <end position="243"/>
    </location>
</feature>
<dbReference type="FunFam" id="1.20.120.1780:FF:000001">
    <property type="entry name" value="4-hydroxybenzoate octaprenyltransferase"/>
    <property type="match status" value="1"/>
</dbReference>
<dbReference type="GO" id="GO:0006744">
    <property type="term" value="P:ubiquinone biosynthetic process"/>
    <property type="evidence" value="ECO:0007669"/>
    <property type="project" value="UniProtKB-KW"/>
</dbReference>
<comment type="subcellular location">
    <subcellularLocation>
        <location evidence="2">Membrane</location>
        <topology evidence="2">Multi-pass membrane protein</topology>
    </subcellularLocation>
</comment>
<dbReference type="EMBL" id="UPXX01000001">
    <property type="protein sequence ID" value="VBB41306.1"/>
    <property type="molecule type" value="Genomic_DNA"/>
</dbReference>
<dbReference type="Pfam" id="PF01040">
    <property type="entry name" value="UbiA"/>
    <property type="match status" value="1"/>
</dbReference>
<feature type="transmembrane region" description="Helical" evidence="12">
    <location>
        <begin position="104"/>
        <end position="124"/>
    </location>
</feature>
<evidence type="ECO:0000256" key="1">
    <source>
        <dbReference type="ARBA" id="ARBA00001946"/>
    </source>
</evidence>
<evidence type="ECO:0000256" key="6">
    <source>
        <dbReference type="ARBA" id="ARBA00022679"/>
    </source>
</evidence>
<feature type="transmembrane region" description="Helical" evidence="12">
    <location>
        <begin position="263"/>
        <end position="280"/>
    </location>
</feature>
<dbReference type="CDD" id="cd13959">
    <property type="entry name" value="PT_UbiA_COQ2"/>
    <property type="match status" value="1"/>
</dbReference>
<evidence type="ECO:0000256" key="10">
    <source>
        <dbReference type="ARBA" id="ARBA00023136"/>
    </source>
</evidence>
<proteinExistence type="inferred from homology"/>
<evidence type="ECO:0000256" key="12">
    <source>
        <dbReference type="SAM" id="Phobius"/>
    </source>
</evidence>
<dbReference type="PANTHER" id="PTHR11048:SF28">
    <property type="entry name" value="4-HYDROXYBENZOATE POLYPRENYLTRANSFERASE, MITOCHONDRIAL"/>
    <property type="match status" value="1"/>
</dbReference>
<sequence>MKIRDLLSLVKIEHTLFALPLALIGTLMAARGLPPLGVLFWVALAFTAARTVAMAFNRIVDRRLDAQNPRTADRDIPVGKISLQRAGALTGVAAAVFFVSAWALNPICLALSPFALGLLVGYSYTKRFTLLSHYILGLCLGLAPVAGWIAVTGSFGWAPAVLGAGVVFWVGGFDILYACQDVAFDRRTGLFSIPARFGEARAMQIARLSHAAAYLFFVLSGFAASLNWCFFALSLVTAALLYWEHRLVAPGNLTRLELAFFRVNSMVSLSLLLAVIGGLWC</sequence>
<keyword evidence="4" id="KW-1003">Cell membrane</keyword>
<feature type="transmembrane region" description="Helical" evidence="12">
    <location>
        <begin position="131"/>
        <end position="151"/>
    </location>
</feature>
<dbReference type="PANTHER" id="PTHR11048">
    <property type="entry name" value="PRENYLTRANSFERASES"/>
    <property type="match status" value="1"/>
</dbReference>
<comment type="cofactor">
    <cofactor evidence="1">
        <name>Mg(2+)</name>
        <dbReference type="ChEBI" id="CHEBI:18420"/>
    </cofactor>
</comment>
<evidence type="ECO:0000256" key="4">
    <source>
        <dbReference type="ARBA" id="ARBA00022475"/>
    </source>
</evidence>
<dbReference type="NCBIfam" id="TIGR01475">
    <property type="entry name" value="ubiA_other"/>
    <property type="match status" value="1"/>
</dbReference>
<evidence type="ECO:0000256" key="11">
    <source>
        <dbReference type="ARBA" id="ARBA00034524"/>
    </source>
</evidence>
<evidence type="ECO:0000256" key="2">
    <source>
        <dbReference type="ARBA" id="ARBA00004141"/>
    </source>
</evidence>
<keyword evidence="7" id="KW-0831">Ubiquinone biosynthesis</keyword>
<evidence type="ECO:0000313" key="13">
    <source>
        <dbReference type="EMBL" id="VBB41306.1"/>
    </source>
</evidence>
<dbReference type="AlphaFoldDB" id="A0A652ZZT7"/>
<dbReference type="Gene3D" id="1.20.120.1780">
    <property type="entry name" value="UbiA prenyltransferase"/>
    <property type="match status" value="1"/>
</dbReference>
<keyword evidence="5" id="KW-0997">Cell inner membrane</keyword>
<dbReference type="Gene3D" id="1.10.357.140">
    <property type="entry name" value="UbiA prenyltransferase"/>
    <property type="match status" value="1"/>
</dbReference>